<keyword evidence="3" id="KW-1185">Reference proteome</keyword>
<dbReference type="EMBL" id="JACHHV010000023">
    <property type="protein sequence ID" value="MBB5888392.1"/>
    <property type="molecule type" value="Genomic_DNA"/>
</dbReference>
<dbReference type="Gene3D" id="3.10.450.50">
    <property type="match status" value="1"/>
</dbReference>
<dbReference type="Pfam" id="PF12680">
    <property type="entry name" value="SnoaL_2"/>
    <property type="match status" value="1"/>
</dbReference>
<evidence type="ECO:0000313" key="2">
    <source>
        <dbReference type="EMBL" id="MBB5888392.1"/>
    </source>
</evidence>
<dbReference type="InterPro" id="IPR037401">
    <property type="entry name" value="SnoaL-like"/>
</dbReference>
<protein>
    <submittedName>
        <fullName evidence="2">Ketosteroid isomerase-like protein</fullName>
    </submittedName>
</protein>
<dbReference type="GO" id="GO:0016853">
    <property type="term" value="F:isomerase activity"/>
    <property type="evidence" value="ECO:0007669"/>
    <property type="project" value="UniProtKB-KW"/>
</dbReference>
<sequence length="127" mass="14319">MSVGSLVTDYFEAVDSMKTNRVASFFAEDGTQRFGNSAALIGIDAIKKMYSEFFESITEIHHEVLAITTGKFLENGERRTIIMVEVSVTYIKKNNSKVILTNVVTIRMNKDKIQDFRVFGDPGHIFS</sequence>
<feature type="domain" description="SnoaL-like" evidence="1">
    <location>
        <begin position="7"/>
        <end position="114"/>
    </location>
</feature>
<evidence type="ECO:0000259" key="1">
    <source>
        <dbReference type="Pfam" id="PF12680"/>
    </source>
</evidence>
<dbReference type="Proteomes" id="UP000562464">
    <property type="component" value="Unassembled WGS sequence"/>
</dbReference>
<accession>A0A841C9Y1</accession>
<gene>
    <name evidence="2" type="ORF">HNQ37_001291</name>
</gene>
<organism evidence="2 3">
    <name type="scientific">Lactovum miscens</name>
    <dbReference type="NCBI Taxonomy" id="190387"/>
    <lineage>
        <taxon>Bacteria</taxon>
        <taxon>Bacillati</taxon>
        <taxon>Bacillota</taxon>
        <taxon>Bacilli</taxon>
        <taxon>Lactobacillales</taxon>
        <taxon>Streptococcaceae</taxon>
        <taxon>Lactovum</taxon>
    </lineage>
</organism>
<name>A0A841C9Y1_9LACT</name>
<dbReference type="AlphaFoldDB" id="A0A841C9Y1"/>
<reference evidence="2 3" key="1">
    <citation type="submission" date="2020-08" db="EMBL/GenBank/DDBJ databases">
        <title>Genomic Encyclopedia of Type Strains, Phase IV (KMG-IV): sequencing the most valuable type-strain genomes for metagenomic binning, comparative biology and taxonomic classification.</title>
        <authorList>
            <person name="Goeker M."/>
        </authorList>
    </citation>
    <scope>NUCLEOTIDE SEQUENCE [LARGE SCALE GENOMIC DNA]</scope>
    <source>
        <strain evidence="2 3">DSM 14925</strain>
    </source>
</reference>
<comment type="caution">
    <text evidence="2">The sequence shown here is derived from an EMBL/GenBank/DDBJ whole genome shotgun (WGS) entry which is preliminary data.</text>
</comment>
<keyword evidence="2" id="KW-0413">Isomerase</keyword>
<evidence type="ECO:0000313" key="3">
    <source>
        <dbReference type="Proteomes" id="UP000562464"/>
    </source>
</evidence>
<dbReference type="InterPro" id="IPR032710">
    <property type="entry name" value="NTF2-like_dom_sf"/>
</dbReference>
<dbReference type="SUPFAM" id="SSF54427">
    <property type="entry name" value="NTF2-like"/>
    <property type="match status" value="1"/>
</dbReference>
<dbReference type="RefSeq" id="WP_183540393.1">
    <property type="nucleotide sequence ID" value="NZ_DASWOY010000037.1"/>
</dbReference>
<proteinExistence type="predicted"/>